<gene>
    <name evidence="3" type="ORF">Tci_286799</name>
</gene>
<sequence length="533" mass="59383">MVRRTTVVRLLCDGFDLFCIVSLKYVSNVVSWGRIKVVAVVGGGKRRMRSEEDDDDGGNCDDELIHHYHSKGEYRVETLEQRRGDKGRGVLVWSGLSRVWRNSMCDPVLRRSDNTGIGVVDRTTSPAPVGTVIARASPEEISVTRPDHKVVTKADHAAKRKASTRPKISTNMAKKTRSNKKGSGVGSSGQAAGDEVEQTNDGTLDDDDQRDGSEFAMEGIENLNDVSQDKEVEAHAELSGGVRRATRASVSEDVSPLAQETVPAPNIQPLDADVGADEIASDGDVDLYYEARVGNTARDVLERDLIPFVPGPYYIPYPYDEGFRSETAFDRFPTPAETHRLRELSSVKLNVERLSKQCAQQTHAIKRQSANLKQQNESTVRADEEVSRLTAELRVLKSRCQTVEHKLSSWDKKHRKYRNERDTLAMEKAKITEELIGTNHSWSIVRGQLRISRVALPLSFGQISLHLFEGSLRVSSLQDIARLEPDRVTSSHHTSSDTASLRANTHVRYSTSSSGTFDYTSTLEHLKKKEEVR</sequence>
<proteinExistence type="predicted"/>
<reference evidence="3" key="1">
    <citation type="journal article" date="2019" name="Sci. Rep.">
        <title>Draft genome of Tanacetum cinerariifolium, the natural source of mosquito coil.</title>
        <authorList>
            <person name="Yamashiro T."/>
            <person name="Shiraishi A."/>
            <person name="Satake H."/>
            <person name="Nakayama K."/>
        </authorList>
    </citation>
    <scope>NUCLEOTIDE SEQUENCE</scope>
</reference>
<feature type="region of interest" description="Disordered" evidence="2">
    <location>
        <begin position="145"/>
        <end position="212"/>
    </location>
</feature>
<dbReference type="AlphaFoldDB" id="A0A699H0R7"/>
<feature type="compositionally biased region" description="Basic and acidic residues" evidence="2">
    <location>
        <begin position="145"/>
        <end position="157"/>
    </location>
</feature>
<evidence type="ECO:0000313" key="3">
    <source>
        <dbReference type="EMBL" id="GEX14824.1"/>
    </source>
</evidence>
<name>A0A699H0R7_TANCI</name>
<organism evidence="3">
    <name type="scientific">Tanacetum cinerariifolium</name>
    <name type="common">Dalmatian daisy</name>
    <name type="synonym">Chrysanthemum cinerariifolium</name>
    <dbReference type="NCBI Taxonomy" id="118510"/>
    <lineage>
        <taxon>Eukaryota</taxon>
        <taxon>Viridiplantae</taxon>
        <taxon>Streptophyta</taxon>
        <taxon>Embryophyta</taxon>
        <taxon>Tracheophyta</taxon>
        <taxon>Spermatophyta</taxon>
        <taxon>Magnoliopsida</taxon>
        <taxon>eudicotyledons</taxon>
        <taxon>Gunneridae</taxon>
        <taxon>Pentapetalae</taxon>
        <taxon>asterids</taxon>
        <taxon>campanulids</taxon>
        <taxon>Asterales</taxon>
        <taxon>Asteraceae</taxon>
        <taxon>Asteroideae</taxon>
        <taxon>Anthemideae</taxon>
        <taxon>Anthemidinae</taxon>
        <taxon>Tanacetum</taxon>
    </lineage>
</organism>
<protein>
    <submittedName>
        <fullName evidence="3">Uncharacterized protein</fullName>
    </submittedName>
</protein>
<feature type="region of interest" description="Disordered" evidence="2">
    <location>
        <begin position="237"/>
        <end position="258"/>
    </location>
</feature>
<feature type="compositionally biased region" description="Acidic residues" evidence="2">
    <location>
        <begin position="194"/>
        <end position="209"/>
    </location>
</feature>
<dbReference type="EMBL" id="BKCJ010092064">
    <property type="protein sequence ID" value="GEX14824.1"/>
    <property type="molecule type" value="Genomic_DNA"/>
</dbReference>
<accession>A0A699H0R7</accession>
<comment type="caution">
    <text evidence="3">The sequence shown here is derived from an EMBL/GenBank/DDBJ whole genome shotgun (WGS) entry which is preliminary data.</text>
</comment>
<evidence type="ECO:0000256" key="1">
    <source>
        <dbReference type="SAM" id="Coils"/>
    </source>
</evidence>
<keyword evidence="1" id="KW-0175">Coiled coil</keyword>
<evidence type="ECO:0000256" key="2">
    <source>
        <dbReference type="SAM" id="MobiDB-lite"/>
    </source>
</evidence>
<feature type="coiled-coil region" evidence="1">
    <location>
        <begin position="386"/>
        <end position="434"/>
    </location>
</feature>